<comment type="caution">
    <text evidence="2">The sequence shown here is derived from an EMBL/GenBank/DDBJ whole genome shotgun (WGS) entry which is preliminary data.</text>
</comment>
<keyword evidence="1" id="KW-0812">Transmembrane</keyword>
<feature type="transmembrane region" description="Helical" evidence="1">
    <location>
        <begin position="41"/>
        <end position="58"/>
    </location>
</feature>
<keyword evidence="1" id="KW-0472">Membrane</keyword>
<proteinExistence type="predicted"/>
<keyword evidence="3" id="KW-1185">Reference proteome</keyword>
<dbReference type="AlphaFoldDB" id="A0A841CS43"/>
<accession>A0A841CS43</accession>
<dbReference type="EMBL" id="JACHJN010000009">
    <property type="protein sequence ID" value="MBB5958968.1"/>
    <property type="molecule type" value="Genomic_DNA"/>
</dbReference>
<name>A0A841CS43_9PSEU</name>
<gene>
    <name evidence="2" type="ORF">FHS29_005577</name>
</gene>
<sequence>MSIASGIRPVSGSWIRLAAWVLVVLGTAGVVAVLASPTAGVVVGAVLALVALVGNALAKASRKMDEIFREELD</sequence>
<dbReference type="Proteomes" id="UP000547510">
    <property type="component" value="Unassembled WGS sequence"/>
</dbReference>
<reference evidence="2 3" key="1">
    <citation type="submission" date="2020-08" db="EMBL/GenBank/DDBJ databases">
        <title>Genomic Encyclopedia of Type Strains, Phase III (KMG-III): the genomes of soil and plant-associated and newly described type strains.</title>
        <authorList>
            <person name="Whitman W."/>
        </authorList>
    </citation>
    <scope>NUCLEOTIDE SEQUENCE [LARGE SCALE GENOMIC DNA]</scope>
    <source>
        <strain evidence="2 3">CECT 8640</strain>
    </source>
</reference>
<organism evidence="2 3">
    <name type="scientific">Saccharothrix tamanrassetensis</name>
    <dbReference type="NCBI Taxonomy" id="1051531"/>
    <lineage>
        <taxon>Bacteria</taxon>
        <taxon>Bacillati</taxon>
        <taxon>Actinomycetota</taxon>
        <taxon>Actinomycetes</taxon>
        <taxon>Pseudonocardiales</taxon>
        <taxon>Pseudonocardiaceae</taxon>
        <taxon>Saccharothrix</taxon>
    </lineage>
</organism>
<evidence type="ECO:0000313" key="3">
    <source>
        <dbReference type="Proteomes" id="UP000547510"/>
    </source>
</evidence>
<evidence type="ECO:0000313" key="2">
    <source>
        <dbReference type="EMBL" id="MBB5958968.1"/>
    </source>
</evidence>
<evidence type="ECO:0000256" key="1">
    <source>
        <dbReference type="SAM" id="Phobius"/>
    </source>
</evidence>
<protein>
    <submittedName>
        <fullName evidence="2">Uncharacterized protein</fullName>
    </submittedName>
</protein>
<keyword evidence="1" id="KW-1133">Transmembrane helix</keyword>
<feature type="transmembrane region" description="Helical" evidence="1">
    <location>
        <begin position="17"/>
        <end position="35"/>
    </location>
</feature>
<dbReference type="RefSeq" id="WP_184695411.1">
    <property type="nucleotide sequence ID" value="NZ_JACHJN010000009.1"/>
</dbReference>